<evidence type="ECO:0000256" key="10">
    <source>
        <dbReference type="ARBA" id="ARBA00041770"/>
    </source>
</evidence>
<organism evidence="13 14">
    <name type="scientific">Tieghemostelium lacteum</name>
    <name type="common">Slime mold</name>
    <name type="synonym">Dictyostelium lacteum</name>
    <dbReference type="NCBI Taxonomy" id="361077"/>
    <lineage>
        <taxon>Eukaryota</taxon>
        <taxon>Amoebozoa</taxon>
        <taxon>Evosea</taxon>
        <taxon>Eumycetozoa</taxon>
        <taxon>Dictyostelia</taxon>
        <taxon>Dictyosteliales</taxon>
        <taxon>Raperosteliaceae</taxon>
        <taxon>Tieghemostelium</taxon>
    </lineage>
</organism>
<dbReference type="PANTHER" id="PTHR46246">
    <property type="entry name" value="GUANOSINE-3',5'-BIS(DIPHOSPHATE) 3'-PYROPHOSPHOHYDROLASE MESH1"/>
    <property type="match status" value="1"/>
</dbReference>
<reference evidence="13 14" key="1">
    <citation type="submission" date="2015-12" db="EMBL/GenBank/DDBJ databases">
        <title>Dictyostelia acquired genes for synthesis and detection of signals that induce cell-type specialization by lateral gene transfer from prokaryotes.</title>
        <authorList>
            <person name="Gloeckner G."/>
            <person name="Schaap P."/>
        </authorList>
    </citation>
    <scope>NUCLEOTIDE SEQUENCE [LARGE SCALE GENOMIC DNA]</scope>
    <source>
        <strain evidence="13 14">TK</strain>
    </source>
</reference>
<dbReference type="InterPro" id="IPR003607">
    <property type="entry name" value="HD/PDEase_dom"/>
</dbReference>
<feature type="domain" description="HD" evidence="12">
    <location>
        <begin position="28"/>
        <end position="123"/>
    </location>
</feature>
<dbReference type="CDD" id="cd00077">
    <property type="entry name" value="HDc"/>
    <property type="match status" value="1"/>
</dbReference>
<protein>
    <recommendedName>
        <fullName evidence="8">Guanosine-3',5'-bis(diphosphate) 3'-pyrophosphohydrolase MESH1</fullName>
        <ecNumber evidence="5">3.1.7.2</ecNumber>
    </recommendedName>
    <alternativeName>
        <fullName evidence="9">Metazoan SpoT homolog 1</fullName>
    </alternativeName>
    <alternativeName>
        <fullName evidence="10">Penta-phosphate guanosine-3'-pyrophosphohydrolase</fullName>
    </alternativeName>
</protein>
<evidence type="ECO:0000256" key="1">
    <source>
        <dbReference type="ARBA" id="ARBA00001936"/>
    </source>
</evidence>
<dbReference type="GO" id="GO:0046872">
    <property type="term" value="F:metal ion binding"/>
    <property type="evidence" value="ECO:0007669"/>
    <property type="project" value="UniProtKB-KW"/>
</dbReference>
<evidence type="ECO:0000256" key="6">
    <source>
        <dbReference type="ARBA" id="ARBA00037781"/>
    </source>
</evidence>
<dbReference type="Proteomes" id="UP000076078">
    <property type="component" value="Unassembled WGS sequence"/>
</dbReference>
<evidence type="ECO:0000256" key="7">
    <source>
        <dbReference type="ARBA" id="ARBA00038354"/>
    </source>
</evidence>
<evidence type="ECO:0000256" key="9">
    <source>
        <dbReference type="ARBA" id="ARBA00041464"/>
    </source>
</evidence>
<evidence type="ECO:0000256" key="8">
    <source>
        <dbReference type="ARBA" id="ARBA00040793"/>
    </source>
</evidence>
<accession>A0A152A3V4</accession>
<keyword evidence="2" id="KW-0479">Metal-binding</keyword>
<evidence type="ECO:0000256" key="11">
    <source>
        <dbReference type="ARBA" id="ARBA00047968"/>
    </source>
</evidence>
<keyword evidence="3" id="KW-0378">Hydrolase</keyword>
<dbReference type="STRING" id="361077.A0A152A3V4"/>
<gene>
    <name evidence="13" type="ORF">DLAC_02945</name>
</gene>
<sequence>MESTFKALEFAAKKHINQRRKDKDSSPYINHPIGVAKNIISIGKVEDVNVIQAALLHDTVEDTNTTEQELKDTFGDKIASIVMEVTDDKSLPKPDRKRAQIAHASHISHEARLVKLGDKLYNLTDILQNGAPNFWDATVVQGYFVWAKAVIDQIRGTNQALESKLDEVFSSNFTYKDGKQYPANPCKTPQEEKDFLEIYYKSLKGK</sequence>
<proteinExistence type="inferred from homology"/>
<evidence type="ECO:0000256" key="4">
    <source>
        <dbReference type="ARBA" id="ARBA00023211"/>
    </source>
</evidence>
<comment type="caution">
    <text evidence="13">The sequence shown here is derived from an EMBL/GenBank/DDBJ whole genome shotgun (WGS) entry which is preliminary data.</text>
</comment>
<dbReference type="PANTHER" id="PTHR46246:SF1">
    <property type="entry name" value="GUANOSINE-3',5'-BIS(DIPHOSPHATE) 3'-PYROPHOSPHOHYDROLASE MESH1"/>
    <property type="match status" value="1"/>
</dbReference>
<dbReference type="Pfam" id="PF13328">
    <property type="entry name" value="HD_4"/>
    <property type="match status" value="1"/>
</dbReference>
<evidence type="ECO:0000313" key="13">
    <source>
        <dbReference type="EMBL" id="KYR00884.1"/>
    </source>
</evidence>
<dbReference type="FunFam" id="1.10.3210.10:FF:000012">
    <property type="entry name" value="HD domain containing 3"/>
    <property type="match status" value="1"/>
</dbReference>
<dbReference type="InterPro" id="IPR052194">
    <property type="entry name" value="MESH1"/>
</dbReference>
<dbReference type="Gene3D" id="1.10.3210.10">
    <property type="entry name" value="Hypothetical protein af1432"/>
    <property type="match status" value="1"/>
</dbReference>
<keyword evidence="14" id="KW-1185">Reference proteome</keyword>
<dbReference type="AlphaFoldDB" id="A0A152A3V4"/>
<dbReference type="SMART" id="SM00471">
    <property type="entry name" value="HDc"/>
    <property type="match status" value="1"/>
</dbReference>
<dbReference type="EC" id="3.1.7.2" evidence="5"/>
<dbReference type="GO" id="GO:0008893">
    <property type="term" value="F:guanosine-3',5'-bis(diphosphate) 3'-diphosphatase activity"/>
    <property type="evidence" value="ECO:0007669"/>
    <property type="project" value="UniProtKB-EC"/>
</dbReference>
<dbReference type="InterPro" id="IPR006674">
    <property type="entry name" value="HD_domain"/>
</dbReference>
<dbReference type="SUPFAM" id="SSF109604">
    <property type="entry name" value="HD-domain/PDEase-like"/>
    <property type="match status" value="1"/>
</dbReference>
<evidence type="ECO:0000256" key="2">
    <source>
        <dbReference type="ARBA" id="ARBA00022723"/>
    </source>
</evidence>
<dbReference type="PROSITE" id="PS51831">
    <property type="entry name" value="HD"/>
    <property type="match status" value="1"/>
</dbReference>
<evidence type="ECO:0000256" key="3">
    <source>
        <dbReference type="ARBA" id="ARBA00022801"/>
    </source>
</evidence>
<evidence type="ECO:0000259" key="12">
    <source>
        <dbReference type="PROSITE" id="PS51831"/>
    </source>
</evidence>
<dbReference type="OMA" id="YITHPIG"/>
<name>A0A152A3V4_TIELA</name>
<keyword evidence="4" id="KW-0464">Manganese</keyword>
<dbReference type="OrthoDB" id="430679at2759"/>
<dbReference type="EMBL" id="LODT01000013">
    <property type="protein sequence ID" value="KYR00884.1"/>
    <property type="molecule type" value="Genomic_DNA"/>
</dbReference>
<comment type="similarity">
    <text evidence="7">Belongs to the MESH1 family.</text>
</comment>
<evidence type="ECO:0000313" key="14">
    <source>
        <dbReference type="Proteomes" id="UP000076078"/>
    </source>
</evidence>
<evidence type="ECO:0000256" key="5">
    <source>
        <dbReference type="ARBA" id="ARBA00024387"/>
    </source>
</evidence>
<comment type="cofactor">
    <cofactor evidence="1">
        <name>Mn(2+)</name>
        <dbReference type="ChEBI" id="CHEBI:29035"/>
    </cofactor>
</comment>
<comment type="function">
    <text evidence="6">ppGpp hydrolyzing enzyme involved in starvation response.</text>
</comment>
<dbReference type="InParanoid" id="A0A152A3V4"/>
<comment type="catalytic activity">
    <reaction evidence="11">
        <text>guanosine 3',5'-bis(diphosphate) + H2O = GDP + diphosphate + H(+)</text>
        <dbReference type="Rhea" id="RHEA:14253"/>
        <dbReference type="ChEBI" id="CHEBI:15377"/>
        <dbReference type="ChEBI" id="CHEBI:15378"/>
        <dbReference type="ChEBI" id="CHEBI:33019"/>
        <dbReference type="ChEBI" id="CHEBI:58189"/>
        <dbReference type="ChEBI" id="CHEBI:77828"/>
        <dbReference type="EC" id="3.1.7.2"/>
    </reaction>
</comment>